<keyword evidence="1" id="KW-1185">Reference proteome</keyword>
<dbReference type="AlphaFoldDB" id="A0A0N5B005"/>
<evidence type="ECO:0000313" key="1">
    <source>
        <dbReference type="Proteomes" id="UP000046393"/>
    </source>
</evidence>
<reference evidence="2" key="1">
    <citation type="submission" date="2017-02" db="UniProtKB">
        <authorList>
            <consortium name="WormBaseParasite"/>
        </authorList>
    </citation>
    <scope>IDENTIFICATION</scope>
</reference>
<evidence type="ECO:0000313" key="2">
    <source>
        <dbReference type="WBParaSite" id="SMUV_0001059001-mRNA-1"/>
    </source>
</evidence>
<protein>
    <submittedName>
        <fullName evidence="2">Ovule protein</fullName>
    </submittedName>
</protein>
<dbReference type="Proteomes" id="UP000046393">
    <property type="component" value="Unplaced"/>
</dbReference>
<organism evidence="1 2">
    <name type="scientific">Syphacia muris</name>
    <dbReference type="NCBI Taxonomy" id="451379"/>
    <lineage>
        <taxon>Eukaryota</taxon>
        <taxon>Metazoa</taxon>
        <taxon>Ecdysozoa</taxon>
        <taxon>Nematoda</taxon>
        <taxon>Chromadorea</taxon>
        <taxon>Rhabditida</taxon>
        <taxon>Spirurina</taxon>
        <taxon>Oxyuridomorpha</taxon>
        <taxon>Oxyuroidea</taxon>
        <taxon>Oxyuridae</taxon>
        <taxon>Syphacia</taxon>
    </lineage>
</organism>
<sequence>MGKLSKLDVEDDEDRPEVLLNQKAEATKTNRLNANSLLLSNGHLCPFIVDVKLMSYVLNAAIFILY</sequence>
<accession>A0A0N5B005</accession>
<name>A0A0N5B005_9BILA</name>
<proteinExistence type="predicted"/>
<dbReference type="WBParaSite" id="SMUV_0001059001-mRNA-1">
    <property type="protein sequence ID" value="SMUV_0001059001-mRNA-1"/>
    <property type="gene ID" value="SMUV_0001059001"/>
</dbReference>